<feature type="binding site" evidence="25">
    <location>
        <position position="288"/>
    </location>
    <ligand>
        <name>Mg(2+)</name>
        <dbReference type="ChEBI" id="CHEBI:18420"/>
        <label>2</label>
    </ligand>
</feature>
<dbReference type="GO" id="GO:0071555">
    <property type="term" value="P:cell wall organization"/>
    <property type="evidence" value="ECO:0007669"/>
    <property type="project" value="UniProtKB-KW"/>
</dbReference>
<comment type="cofactor">
    <cofactor evidence="25">
        <name>Mg(2+)</name>
        <dbReference type="ChEBI" id="CHEBI:18420"/>
    </cofactor>
    <cofactor evidence="25">
        <name>Mn(2+)</name>
        <dbReference type="ChEBI" id="CHEBI:29035"/>
    </cofactor>
    <text evidence="25">Binds 2 magnesium or manganese ions per subunit.</text>
</comment>
<evidence type="ECO:0000256" key="16">
    <source>
        <dbReference type="ARBA" id="ARBA00023316"/>
    </source>
</evidence>
<comment type="pathway">
    <text evidence="18">Glycan biosynthesis.</text>
</comment>
<reference evidence="28 29" key="1">
    <citation type="submission" date="2016-10" db="EMBL/GenBank/DDBJ databases">
        <authorList>
            <person name="de Groot N.N."/>
        </authorList>
    </citation>
    <scope>NUCLEOTIDE SEQUENCE [LARGE SCALE GENOMIC DNA]</scope>
    <source>
        <strain evidence="28 29">DSM 44993</strain>
    </source>
</reference>
<keyword evidence="11 26" id="KW-0067">ATP-binding</keyword>
<dbReference type="GO" id="GO:0005524">
    <property type="term" value="F:ATP binding"/>
    <property type="evidence" value="ECO:0007669"/>
    <property type="project" value="UniProtKB-UniRule"/>
</dbReference>
<evidence type="ECO:0000256" key="15">
    <source>
        <dbReference type="ARBA" id="ARBA00023211"/>
    </source>
</evidence>
<dbReference type="OrthoDB" id="9813261at2"/>
<evidence type="ECO:0000313" key="29">
    <source>
        <dbReference type="Proteomes" id="UP000198582"/>
    </source>
</evidence>
<dbReference type="SUPFAM" id="SSF52440">
    <property type="entry name" value="PreATP-grasp domain"/>
    <property type="match status" value="1"/>
</dbReference>
<dbReference type="PANTHER" id="PTHR23132:SF25">
    <property type="entry name" value="D-ALANINE--D-ALANINE LIGASE A"/>
    <property type="match status" value="1"/>
</dbReference>
<dbReference type="InterPro" id="IPR016185">
    <property type="entry name" value="PreATP-grasp_dom_sf"/>
</dbReference>
<evidence type="ECO:0000256" key="24">
    <source>
        <dbReference type="PIRSR" id="PIRSR039102-2"/>
    </source>
</evidence>
<organism evidence="28 29">
    <name type="scientific">Amycolatopsis saalfeldensis</name>
    <dbReference type="NCBI Taxonomy" id="394193"/>
    <lineage>
        <taxon>Bacteria</taxon>
        <taxon>Bacillati</taxon>
        <taxon>Actinomycetota</taxon>
        <taxon>Actinomycetes</taxon>
        <taxon>Pseudonocardiales</taxon>
        <taxon>Pseudonocardiaceae</taxon>
        <taxon>Amycolatopsis</taxon>
    </lineage>
</organism>
<feature type="active site" evidence="23">
    <location>
        <position position="299"/>
    </location>
</feature>
<dbReference type="InterPro" id="IPR005905">
    <property type="entry name" value="D_ala_D_ala"/>
</dbReference>
<evidence type="ECO:0000256" key="20">
    <source>
        <dbReference type="ARBA" id="ARBA00076288"/>
    </source>
</evidence>
<evidence type="ECO:0000256" key="21">
    <source>
        <dbReference type="ARBA" id="ARBA00077154"/>
    </source>
</evidence>
<evidence type="ECO:0000256" key="23">
    <source>
        <dbReference type="PIRSR" id="PIRSR039102-1"/>
    </source>
</evidence>
<dbReference type="NCBIfam" id="NF002378">
    <property type="entry name" value="PRK01372.1"/>
    <property type="match status" value="1"/>
</dbReference>
<dbReference type="PROSITE" id="PS00843">
    <property type="entry name" value="DALA_DALA_LIGASE_1"/>
    <property type="match status" value="1"/>
</dbReference>
<evidence type="ECO:0000256" key="11">
    <source>
        <dbReference type="ARBA" id="ARBA00022840"/>
    </source>
</evidence>
<protein>
    <recommendedName>
        <fullName evidence="19 22">D-alanine--D-alanine ligase</fullName>
        <ecNumber evidence="6 22">6.3.2.4</ecNumber>
    </recommendedName>
    <alternativeName>
        <fullName evidence="21 22">D-Ala-D-Ala ligase</fullName>
    </alternativeName>
    <alternativeName>
        <fullName evidence="20 22">D-alanylalanine synthetase</fullName>
    </alternativeName>
</protein>
<evidence type="ECO:0000256" key="19">
    <source>
        <dbReference type="ARBA" id="ARBA00068427"/>
    </source>
</evidence>
<comment type="subcellular location">
    <subcellularLocation>
        <location evidence="3 22">Cytoplasm</location>
    </subcellularLocation>
</comment>
<sequence length="327" mass="35166">MTANRVRVAVLHGGRSGEHEVSLKSGRSVIDHLDPERYEVVPVLITPDGRWASGDGEPGGLAHAIGLFEGVDVVFPALHGEFGEDGTVQSLLEMVGVPYVGNGVFAGAAGMDKEFTKKLLVADGLEVADGVVLRAGDETLTPEEIDRLGFPMFVKPARTGSSLGISKVDAEEELAQAVKLAKDFDTKVLVEAAVPGREVDVAVLEHPDGRLEAGPALEIRIDGGHAFFDYEAKYADTTTIFDIPARLDDELREAVEWQALAAFRSLGCRGLLRVDFFLRDGRTPVVNEVNTFPGFTAASQFPQMWAAAGVEFPELLDILVTTALARR</sequence>
<keyword evidence="29" id="KW-1185">Reference proteome</keyword>
<dbReference type="PANTHER" id="PTHR23132">
    <property type="entry name" value="D-ALANINE--D-ALANINE LIGASE"/>
    <property type="match status" value="1"/>
</dbReference>
<evidence type="ECO:0000256" key="8">
    <source>
        <dbReference type="ARBA" id="ARBA00022598"/>
    </source>
</evidence>
<dbReference type="NCBIfam" id="TIGR01205">
    <property type="entry name" value="D_ala_D_alaTIGR"/>
    <property type="match status" value="1"/>
</dbReference>
<keyword evidence="15 25" id="KW-0464">Manganese</keyword>
<evidence type="ECO:0000256" key="13">
    <source>
        <dbReference type="ARBA" id="ARBA00022960"/>
    </source>
</evidence>
<evidence type="ECO:0000256" key="12">
    <source>
        <dbReference type="ARBA" id="ARBA00022842"/>
    </source>
</evidence>
<dbReference type="PIRSF" id="PIRSF039102">
    <property type="entry name" value="Ddl/VanB"/>
    <property type="match status" value="1"/>
</dbReference>
<proteinExistence type="inferred from homology"/>
<evidence type="ECO:0000256" key="25">
    <source>
        <dbReference type="PIRSR" id="PIRSR039102-3"/>
    </source>
</evidence>
<evidence type="ECO:0000256" key="18">
    <source>
        <dbReference type="ARBA" id="ARBA00060592"/>
    </source>
</evidence>
<dbReference type="GO" id="GO:0005829">
    <property type="term" value="C:cytosol"/>
    <property type="evidence" value="ECO:0007669"/>
    <property type="project" value="TreeGrafter"/>
</dbReference>
<comment type="cofactor">
    <cofactor evidence="1">
        <name>Mn(2+)</name>
        <dbReference type="ChEBI" id="CHEBI:29035"/>
    </cofactor>
</comment>
<dbReference type="GO" id="GO:0008360">
    <property type="term" value="P:regulation of cell shape"/>
    <property type="evidence" value="ECO:0007669"/>
    <property type="project" value="UniProtKB-KW"/>
</dbReference>
<evidence type="ECO:0000256" key="14">
    <source>
        <dbReference type="ARBA" id="ARBA00022984"/>
    </source>
</evidence>
<dbReference type="EMBL" id="FOEF01000004">
    <property type="protein sequence ID" value="SEP15454.1"/>
    <property type="molecule type" value="Genomic_DNA"/>
</dbReference>
<dbReference type="Gene3D" id="3.30.1490.20">
    <property type="entry name" value="ATP-grasp fold, A domain"/>
    <property type="match status" value="1"/>
</dbReference>
<dbReference type="EC" id="6.3.2.4" evidence="6 22"/>
<feature type="binding site" evidence="25">
    <location>
        <position position="290"/>
    </location>
    <ligand>
        <name>Mg(2+)</name>
        <dbReference type="ChEBI" id="CHEBI:18420"/>
        <label>2</label>
    </ligand>
</feature>
<dbReference type="Gene3D" id="3.30.470.20">
    <property type="entry name" value="ATP-grasp fold, B domain"/>
    <property type="match status" value="1"/>
</dbReference>
<gene>
    <name evidence="22" type="primary">ddl</name>
    <name evidence="28" type="ORF">SAMN04489732_10496</name>
</gene>
<dbReference type="UniPathway" id="UPA00219"/>
<keyword evidence="8 22" id="KW-0436">Ligase</keyword>
<dbReference type="FunFam" id="3.30.1490.20:FF:000007">
    <property type="entry name" value="D-alanine--D-alanine ligase"/>
    <property type="match status" value="1"/>
</dbReference>
<dbReference type="GO" id="GO:0008716">
    <property type="term" value="F:D-alanine-D-alanine ligase activity"/>
    <property type="evidence" value="ECO:0007669"/>
    <property type="project" value="UniProtKB-UniRule"/>
</dbReference>
<comment type="catalytic activity">
    <reaction evidence="17 22">
        <text>2 D-alanine + ATP = D-alanyl-D-alanine + ADP + phosphate + H(+)</text>
        <dbReference type="Rhea" id="RHEA:11224"/>
        <dbReference type="ChEBI" id="CHEBI:15378"/>
        <dbReference type="ChEBI" id="CHEBI:30616"/>
        <dbReference type="ChEBI" id="CHEBI:43474"/>
        <dbReference type="ChEBI" id="CHEBI:57416"/>
        <dbReference type="ChEBI" id="CHEBI:57822"/>
        <dbReference type="ChEBI" id="CHEBI:456216"/>
        <dbReference type="EC" id="6.3.2.4"/>
    </reaction>
</comment>
<dbReference type="InterPro" id="IPR013815">
    <property type="entry name" value="ATP_grasp_subdomain_1"/>
</dbReference>
<comment type="function">
    <text evidence="2 22">Cell wall formation.</text>
</comment>
<dbReference type="FunFam" id="3.30.470.20:FF:000008">
    <property type="entry name" value="D-alanine--D-alanine ligase"/>
    <property type="match status" value="1"/>
</dbReference>
<evidence type="ECO:0000256" key="3">
    <source>
        <dbReference type="ARBA" id="ARBA00004496"/>
    </source>
</evidence>
<feature type="binding site" evidence="25">
    <location>
        <position position="275"/>
    </location>
    <ligand>
        <name>Mg(2+)</name>
        <dbReference type="ChEBI" id="CHEBI:18420"/>
        <label>1</label>
    </ligand>
</feature>
<dbReference type="SUPFAM" id="SSF56059">
    <property type="entry name" value="Glutathione synthetase ATP-binding domain-like"/>
    <property type="match status" value="1"/>
</dbReference>
<dbReference type="PROSITE" id="PS50975">
    <property type="entry name" value="ATP_GRASP"/>
    <property type="match status" value="1"/>
</dbReference>
<dbReference type="GO" id="GO:0046872">
    <property type="term" value="F:metal ion binding"/>
    <property type="evidence" value="ECO:0007669"/>
    <property type="project" value="UniProtKB-KW"/>
</dbReference>
<dbReference type="InterPro" id="IPR011127">
    <property type="entry name" value="Dala_Dala_lig_N"/>
</dbReference>
<dbReference type="Pfam" id="PF01820">
    <property type="entry name" value="Dala_Dala_lig_N"/>
    <property type="match status" value="2"/>
</dbReference>
<feature type="domain" description="ATP-grasp" evidence="27">
    <location>
        <begin position="117"/>
        <end position="321"/>
    </location>
</feature>
<feature type="binding site" evidence="24">
    <location>
        <begin position="287"/>
        <end position="288"/>
    </location>
    <ligand>
        <name>ATP</name>
        <dbReference type="ChEBI" id="CHEBI:30616"/>
    </ligand>
</feature>
<dbReference type="GO" id="GO:0009252">
    <property type="term" value="P:peptidoglycan biosynthetic process"/>
    <property type="evidence" value="ECO:0007669"/>
    <property type="project" value="UniProtKB-UniRule"/>
</dbReference>
<keyword evidence="7 22" id="KW-0963">Cytoplasm</keyword>
<evidence type="ECO:0000259" key="27">
    <source>
        <dbReference type="PROSITE" id="PS50975"/>
    </source>
</evidence>
<feature type="binding site" evidence="24">
    <location>
        <begin position="161"/>
        <end position="162"/>
    </location>
    <ligand>
        <name>ATP</name>
        <dbReference type="ChEBI" id="CHEBI:30616"/>
    </ligand>
</feature>
<dbReference type="Pfam" id="PF07478">
    <property type="entry name" value="Dala_Dala_lig_C"/>
    <property type="match status" value="1"/>
</dbReference>
<evidence type="ECO:0000256" key="17">
    <source>
        <dbReference type="ARBA" id="ARBA00047614"/>
    </source>
</evidence>
<evidence type="ECO:0000256" key="10">
    <source>
        <dbReference type="ARBA" id="ARBA00022741"/>
    </source>
</evidence>
<evidence type="ECO:0000256" key="4">
    <source>
        <dbReference type="ARBA" id="ARBA00004752"/>
    </source>
</evidence>
<dbReference type="InterPro" id="IPR011095">
    <property type="entry name" value="Dala_Dala_lig_C"/>
</dbReference>
<dbReference type="Proteomes" id="UP000198582">
    <property type="component" value="Unassembled WGS sequence"/>
</dbReference>
<keyword evidence="16 22" id="KW-0961">Cell wall biogenesis/degradation</keyword>
<keyword evidence="10 24" id="KW-0547">Nucleotide-binding</keyword>
<dbReference type="RefSeq" id="WP_091616560.1">
    <property type="nucleotide sequence ID" value="NZ_FOEF01000004.1"/>
</dbReference>
<comment type="pathway">
    <text evidence="4 22">Cell wall biogenesis; peptidoglycan biosynthesis.</text>
</comment>
<feature type="active site" evidence="23">
    <location>
        <position position="161"/>
    </location>
</feature>
<evidence type="ECO:0000256" key="5">
    <source>
        <dbReference type="ARBA" id="ARBA00010871"/>
    </source>
</evidence>
<name>A0A1H8VJH9_9PSEU</name>
<feature type="binding site" evidence="24">
    <location>
        <position position="113"/>
    </location>
    <ligand>
        <name>ATP</name>
        <dbReference type="ChEBI" id="CHEBI:30616"/>
    </ligand>
</feature>
<feature type="binding site" evidence="24">
    <location>
        <begin position="191"/>
        <end position="198"/>
    </location>
    <ligand>
        <name>ATP</name>
        <dbReference type="ChEBI" id="CHEBI:30616"/>
    </ligand>
</feature>
<feature type="binding site" evidence="24">
    <location>
        <begin position="153"/>
        <end position="155"/>
    </location>
    <ligand>
        <name>ATP</name>
        <dbReference type="ChEBI" id="CHEBI:30616"/>
    </ligand>
</feature>
<evidence type="ECO:0000256" key="2">
    <source>
        <dbReference type="ARBA" id="ARBA00003921"/>
    </source>
</evidence>
<dbReference type="STRING" id="394193.SAMN04489732_10496"/>
<keyword evidence="13 22" id="KW-0133">Cell shape</keyword>
<dbReference type="HAMAP" id="MF_00047">
    <property type="entry name" value="Dala_Dala_lig"/>
    <property type="match status" value="1"/>
</dbReference>
<keyword evidence="14 22" id="KW-0573">Peptidoglycan synthesis</keyword>
<evidence type="ECO:0000256" key="6">
    <source>
        <dbReference type="ARBA" id="ARBA00012216"/>
    </source>
</evidence>
<dbReference type="Gene3D" id="3.40.50.20">
    <property type="match status" value="1"/>
</dbReference>
<evidence type="ECO:0000256" key="9">
    <source>
        <dbReference type="ARBA" id="ARBA00022723"/>
    </source>
</evidence>
<evidence type="ECO:0000313" key="28">
    <source>
        <dbReference type="EMBL" id="SEP15454.1"/>
    </source>
</evidence>
<evidence type="ECO:0000256" key="7">
    <source>
        <dbReference type="ARBA" id="ARBA00022490"/>
    </source>
</evidence>
<keyword evidence="12 25" id="KW-0460">Magnesium</keyword>
<comment type="similarity">
    <text evidence="5 22">Belongs to the D-alanine--D-alanine ligase family.</text>
</comment>
<evidence type="ECO:0000256" key="1">
    <source>
        <dbReference type="ARBA" id="ARBA00001936"/>
    </source>
</evidence>
<evidence type="ECO:0000256" key="26">
    <source>
        <dbReference type="PROSITE-ProRule" id="PRU00409"/>
    </source>
</evidence>
<dbReference type="AlphaFoldDB" id="A0A1H8VJH9"/>
<keyword evidence="9 25" id="KW-0479">Metal-binding</keyword>
<accession>A0A1H8VJH9</accession>
<dbReference type="InterPro" id="IPR011761">
    <property type="entry name" value="ATP-grasp"/>
</dbReference>
<dbReference type="NCBIfam" id="NF002528">
    <property type="entry name" value="PRK01966.1-4"/>
    <property type="match status" value="1"/>
</dbReference>
<feature type="binding site" evidence="25">
    <location>
        <position position="288"/>
    </location>
    <ligand>
        <name>Mg(2+)</name>
        <dbReference type="ChEBI" id="CHEBI:18420"/>
        <label>1</label>
    </ligand>
</feature>
<evidence type="ECO:0000256" key="22">
    <source>
        <dbReference type="HAMAP-Rule" id="MF_00047"/>
    </source>
</evidence>
<dbReference type="InterPro" id="IPR000291">
    <property type="entry name" value="D-Ala_lig_Van_CS"/>
</dbReference>
<feature type="active site" evidence="23">
    <location>
        <position position="18"/>
    </location>
</feature>